<sequence>MKNGAVATAGAIFMAIVFAYVFARWISWTARIEDITPPIVYALADRLDTDVGDFRQYSEDTVRTRLFITLLFTGVATLVGILIDRILDGLLEVFELKLDVETLTFTFIAIFFVATLYTILLRTQLLPYLFEVFSPYDVSFSRNYVIGMQGALVIGLLIPLMYRLTELSVRIYLK</sequence>
<feature type="transmembrane region" description="Helical" evidence="1">
    <location>
        <begin position="64"/>
        <end position="83"/>
    </location>
</feature>
<proteinExistence type="predicted"/>
<dbReference type="EMBL" id="NHPB01000118">
    <property type="protein sequence ID" value="OYR66722.1"/>
    <property type="molecule type" value="Genomic_DNA"/>
</dbReference>
<evidence type="ECO:0000313" key="2">
    <source>
        <dbReference type="EMBL" id="OYR66722.1"/>
    </source>
</evidence>
<dbReference type="AlphaFoldDB" id="A0A256JE91"/>
<keyword evidence="1" id="KW-0472">Membrane</keyword>
<protein>
    <submittedName>
        <fullName evidence="2">Uncharacterized protein</fullName>
    </submittedName>
</protein>
<dbReference type="RefSeq" id="WP_094583689.1">
    <property type="nucleotide sequence ID" value="NZ_NHPB01000118.1"/>
</dbReference>
<keyword evidence="1" id="KW-0812">Transmembrane</keyword>
<feature type="transmembrane region" description="Helical" evidence="1">
    <location>
        <begin position="103"/>
        <end position="123"/>
    </location>
</feature>
<feature type="transmembrane region" description="Helical" evidence="1">
    <location>
        <begin position="144"/>
        <end position="164"/>
    </location>
</feature>
<dbReference type="Proteomes" id="UP000216758">
    <property type="component" value="Unassembled WGS sequence"/>
</dbReference>
<comment type="caution">
    <text evidence="2">The sequence shown here is derived from an EMBL/GenBank/DDBJ whole genome shotgun (WGS) entry which is preliminary data.</text>
</comment>
<keyword evidence="1" id="KW-1133">Transmembrane helix</keyword>
<evidence type="ECO:0000313" key="3">
    <source>
        <dbReference type="Proteomes" id="UP000216758"/>
    </source>
</evidence>
<gene>
    <name evidence="2" type="ORF">DJ78_17215</name>
</gene>
<organism evidence="2 3">
    <name type="scientific">Halorubrum ezzemoulense</name>
    <name type="common">Halorubrum chaoviator</name>
    <dbReference type="NCBI Taxonomy" id="337243"/>
    <lineage>
        <taxon>Archaea</taxon>
        <taxon>Methanobacteriati</taxon>
        <taxon>Methanobacteriota</taxon>
        <taxon>Stenosarchaea group</taxon>
        <taxon>Halobacteria</taxon>
        <taxon>Halobacteriales</taxon>
        <taxon>Haloferacaceae</taxon>
        <taxon>Halorubrum</taxon>
    </lineage>
</organism>
<name>A0A256JE91_HALEZ</name>
<reference evidence="2 3" key="1">
    <citation type="journal article" date="2014" name="Front. Microbiol.">
        <title>Population and genomic analysis of the genus Halorubrum.</title>
        <authorList>
            <person name="Fullmer M.S."/>
            <person name="Soucy S.M."/>
            <person name="Swithers K.S."/>
            <person name="Makkay A.M."/>
            <person name="Wheeler R."/>
            <person name="Ventosa A."/>
            <person name="Gogarten J.P."/>
            <person name="Papke R.T."/>
        </authorList>
    </citation>
    <scope>NUCLEOTIDE SEQUENCE [LARGE SCALE GENOMIC DNA]</scope>
    <source>
        <strain evidence="2 3">G37</strain>
    </source>
</reference>
<feature type="transmembrane region" description="Helical" evidence="1">
    <location>
        <begin position="6"/>
        <end position="23"/>
    </location>
</feature>
<evidence type="ECO:0000256" key="1">
    <source>
        <dbReference type="SAM" id="Phobius"/>
    </source>
</evidence>
<accession>A0A256JE91</accession>